<dbReference type="EMBL" id="KV441415">
    <property type="protein sequence ID" value="OAF54763.1"/>
    <property type="molecule type" value="Genomic_DNA"/>
</dbReference>
<name>A0A177A0Z1_9PEZI</name>
<dbReference type="GeneID" id="36291903"/>
<dbReference type="AlphaFoldDB" id="A0A177A0Z1"/>
<reference evidence="2" key="1">
    <citation type="submission" date="2016-03" db="EMBL/GenBank/DDBJ databases">
        <title>Updated assembly of Pseudogymnoascus destructans, the fungus causing white-nose syndrome of bats.</title>
        <authorList>
            <person name="Palmer J.M."/>
            <person name="Drees K.P."/>
            <person name="Foster J.T."/>
            <person name="Lindner D.L."/>
        </authorList>
    </citation>
    <scope>NUCLEOTIDE SEQUENCE [LARGE SCALE GENOMIC DNA]</scope>
    <source>
        <strain evidence="2">20631-21</strain>
    </source>
</reference>
<dbReference type="RefSeq" id="XP_024320067.1">
    <property type="nucleotide sequence ID" value="XM_024472407.1"/>
</dbReference>
<feature type="region of interest" description="Disordered" evidence="1">
    <location>
        <begin position="32"/>
        <end position="60"/>
    </location>
</feature>
<evidence type="ECO:0000256" key="1">
    <source>
        <dbReference type="SAM" id="MobiDB-lite"/>
    </source>
</evidence>
<accession>A0A177A0Z1</accession>
<organism evidence="2">
    <name type="scientific">Pseudogymnoascus destructans</name>
    <dbReference type="NCBI Taxonomy" id="655981"/>
    <lineage>
        <taxon>Eukaryota</taxon>
        <taxon>Fungi</taxon>
        <taxon>Dikarya</taxon>
        <taxon>Ascomycota</taxon>
        <taxon>Pezizomycotina</taxon>
        <taxon>Leotiomycetes</taxon>
        <taxon>Thelebolales</taxon>
        <taxon>Thelebolaceae</taxon>
        <taxon>Pseudogymnoascus</taxon>
    </lineage>
</organism>
<proteinExistence type="predicted"/>
<sequence>MQGAIERGMPTKRSFADFQNSCEIRFQQAPSLPLSPSSFQYATPPASASTHDVPPSPRYIQDLATPWHESRAADTDFAFVRRRASLPTLNQLRTLCPTLLTSKNLQAMDPTHLPMTPDRTT</sequence>
<protein>
    <submittedName>
        <fullName evidence="2">Uncharacterized protein</fullName>
    </submittedName>
</protein>
<evidence type="ECO:0000313" key="2">
    <source>
        <dbReference type="EMBL" id="OAF54763.1"/>
    </source>
</evidence>
<dbReference type="Proteomes" id="UP000077154">
    <property type="component" value="Unassembled WGS sequence"/>
</dbReference>
<gene>
    <name evidence="2" type="ORF">VC83_08864</name>
</gene>